<dbReference type="CDD" id="cd06225">
    <property type="entry name" value="HAMP"/>
    <property type="match status" value="1"/>
</dbReference>
<evidence type="ECO:0000256" key="6">
    <source>
        <dbReference type="ARBA" id="ARBA00022692"/>
    </source>
</evidence>
<keyword evidence="4" id="KW-0597">Phosphoprotein</keyword>
<name>A0ABQ2D674_9DEIO</name>
<feature type="compositionally biased region" description="Low complexity" evidence="11">
    <location>
        <begin position="105"/>
        <end position="115"/>
    </location>
</feature>
<dbReference type="EC" id="2.7.13.3" evidence="3"/>
<dbReference type="SMART" id="SM00388">
    <property type="entry name" value="HisKA"/>
    <property type="match status" value="1"/>
</dbReference>
<dbReference type="SUPFAM" id="SSF55874">
    <property type="entry name" value="ATPase domain of HSP90 chaperone/DNA topoisomerase II/histidine kinase"/>
    <property type="match status" value="1"/>
</dbReference>
<keyword evidence="16" id="KW-1185">Reference proteome</keyword>
<dbReference type="EMBL" id="BMOD01000016">
    <property type="protein sequence ID" value="GGJ46188.1"/>
    <property type="molecule type" value="Genomic_DNA"/>
</dbReference>
<feature type="compositionally biased region" description="Gly residues" evidence="11">
    <location>
        <begin position="70"/>
        <end position="104"/>
    </location>
</feature>
<proteinExistence type="predicted"/>
<gene>
    <name evidence="15" type="ORF">GCM10008938_35510</name>
</gene>
<keyword evidence="8 12" id="KW-1133">Transmembrane helix</keyword>
<evidence type="ECO:0000313" key="16">
    <source>
        <dbReference type="Proteomes" id="UP000632222"/>
    </source>
</evidence>
<keyword evidence="5" id="KW-0808">Transferase</keyword>
<dbReference type="InterPro" id="IPR003660">
    <property type="entry name" value="HAMP_dom"/>
</dbReference>
<dbReference type="PROSITE" id="PS50109">
    <property type="entry name" value="HIS_KIN"/>
    <property type="match status" value="1"/>
</dbReference>
<organism evidence="15 16">
    <name type="scientific">Deinococcus roseus</name>
    <dbReference type="NCBI Taxonomy" id="392414"/>
    <lineage>
        <taxon>Bacteria</taxon>
        <taxon>Thermotogati</taxon>
        <taxon>Deinococcota</taxon>
        <taxon>Deinococci</taxon>
        <taxon>Deinococcales</taxon>
        <taxon>Deinococcaceae</taxon>
        <taxon>Deinococcus</taxon>
    </lineage>
</organism>
<evidence type="ECO:0000256" key="7">
    <source>
        <dbReference type="ARBA" id="ARBA00022777"/>
    </source>
</evidence>
<dbReference type="PRINTS" id="PR00344">
    <property type="entry name" value="BCTRLSENSOR"/>
</dbReference>
<dbReference type="InterPro" id="IPR004358">
    <property type="entry name" value="Sig_transdc_His_kin-like_C"/>
</dbReference>
<dbReference type="Pfam" id="PF02518">
    <property type="entry name" value="HATPase_c"/>
    <property type="match status" value="1"/>
</dbReference>
<keyword evidence="9" id="KW-0902">Two-component regulatory system</keyword>
<dbReference type="InterPro" id="IPR005467">
    <property type="entry name" value="His_kinase_dom"/>
</dbReference>
<evidence type="ECO:0000256" key="12">
    <source>
        <dbReference type="SAM" id="Phobius"/>
    </source>
</evidence>
<evidence type="ECO:0000256" key="9">
    <source>
        <dbReference type="ARBA" id="ARBA00023012"/>
    </source>
</evidence>
<dbReference type="Gene3D" id="1.10.287.130">
    <property type="match status" value="1"/>
</dbReference>
<feature type="region of interest" description="Disordered" evidence="11">
    <location>
        <begin position="63"/>
        <end position="134"/>
    </location>
</feature>
<feature type="domain" description="Histidine kinase" evidence="13">
    <location>
        <begin position="280"/>
        <end position="494"/>
    </location>
</feature>
<accession>A0ABQ2D674</accession>
<dbReference type="Proteomes" id="UP000632222">
    <property type="component" value="Unassembled WGS sequence"/>
</dbReference>
<dbReference type="SMART" id="SM00304">
    <property type="entry name" value="HAMP"/>
    <property type="match status" value="1"/>
</dbReference>
<dbReference type="PROSITE" id="PS51257">
    <property type="entry name" value="PROKAR_LIPOPROTEIN"/>
    <property type="match status" value="1"/>
</dbReference>
<dbReference type="CDD" id="cd00082">
    <property type="entry name" value="HisKA"/>
    <property type="match status" value="1"/>
</dbReference>
<dbReference type="Pfam" id="PF00512">
    <property type="entry name" value="HisKA"/>
    <property type="match status" value="1"/>
</dbReference>
<dbReference type="PROSITE" id="PS50885">
    <property type="entry name" value="HAMP"/>
    <property type="match status" value="1"/>
</dbReference>
<comment type="caution">
    <text evidence="15">The sequence shown here is derived from an EMBL/GenBank/DDBJ whole genome shotgun (WGS) entry which is preliminary data.</text>
</comment>
<dbReference type="SUPFAM" id="SSF158472">
    <property type="entry name" value="HAMP domain-like"/>
    <property type="match status" value="1"/>
</dbReference>
<dbReference type="Gene3D" id="6.10.340.10">
    <property type="match status" value="1"/>
</dbReference>
<dbReference type="RefSeq" id="WP_189004885.1">
    <property type="nucleotide sequence ID" value="NZ_BMOD01000016.1"/>
</dbReference>
<keyword evidence="10 12" id="KW-0472">Membrane</keyword>
<dbReference type="InterPro" id="IPR003661">
    <property type="entry name" value="HisK_dim/P_dom"/>
</dbReference>
<dbReference type="InterPro" id="IPR036097">
    <property type="entry name" value="HisK_dim/P_sf"/>
</dbReference>
<keyword evidence="7" id="KW-0418">Kinase</keyword>
<evidence type="ECO:0000313" key="15">
    <source>
        <dbReference type="EMBL" id="GGJ46188.1"/>
    </source>
</evidence>
<dbReference type="Gene3D" id="3.30.565.10">
    <property type="entry name" value="Histidine kinase-like ATPase, C-terminal domain"/>
    <property type="match status" value="1"/>
</dbReference>
<dbReference type="CDD" id="cd00075">
    <property type="entry name" value="HATPase"/>
    <property type="match status" value="1"/>
</dbReference>
<dbReference type="PANTHER" id="PTHR45436:SF5">
    <property type="entry name" value="SENSOR HISTIDINE KINASE TRCS"/>
    <property type="match status" value="1"/>
</dbReference>
<dbReference type="SUPFAM" id="SSF47384">
    <property type="entry name" value="Homodimeric domain of signal transducing histidine kinase"/>
    <property type="match status" value="1"/>
</dbReference>
<evidence type="ECO:0000256" key="8">
    <source>
        <dbReference type="ARBA" id="ARBA00022989"/>
    </source>
</evidence>
<dbReference type="Pfam" id="PF00672">
    <property type="entry name" value="HAMP"/>
    <property type="match status" value="1"/>
</dbReference>
<feature type="transmembrane region" description="Helical" evidence="12">
    <location>
        <begin position="200"/>
        <end position="219"/>
    </location>
</feature>
<feature type="domain" description="HAMP" evidence="14">
    <location>
        <begin position="220"/>
        <end position="272"/>
    </location>
</feature>
<protein>
    <recommendedName>
        <fullName evidence="3">histidine kinase</fullName>
        <ecNumber evidence="3">2.7.13.3</ecNumber>
    </recommendedName>
</protein>
<evidence type="ECO:0000256" key="3">
    <source>
        <dbReference type="ARBA" id="ARBA00012438"/>
    </source>
</evidence>
<evidence type="ECO:0000259" key="13">
    <source>
        <dbReference type="PROSITE" id="PS50109"/>
    </source>
</evidence>
<reference evidence="16" key="1">
    <citation type="journal article" date="2019" name="Int. J. Syst. Evol. Microbiol.">
        <title>The Global Catalogue of Microorganisms (GCM) 10K type strain sequencing project: providing services to taxonomists for standard genome sequencing and annotation.</title>
        <authorList>
            <consortium name="The Broad Institute Genomics Platform"/>
            <consortium name="The Broad Institute Genome Sequencing Center for Infectious Disease"/>
            <person name="Wu L."/>
            <person name="Ma J."/>
        </authorList>
    </citation>
    <scope>NUCLEOTIDE SEQUENCE [LARGE SCALE GENOMIC DNA]</scope>
    <source>
        <strain evidence="16">JCM 14370</strain>
    </source>
</reference>
<evidence type="ECO:0000256" key="11">
    <source>
        <dbReference type="SAM" id="MobiDB-lite"/>
    </source>
</evidence>
<comment type="catalytic activity">
    <reaction evidence="1">
        <text>ATP + protein L-histidine = ADP + protein N-phospho-L-histidine.</text>
        <dbReference type="EC" id="2.7.13.3"/>
    </reaction>
</comment>
<comment type="subcellular location">
    <subcellularLocation>
        <location evidence="2">Membrane</location>
    </subcellularLocation>
</comment>
<dbReference type="InterPro" id="IPR036890">
    <property type="entry name" value="HATPase_C_sf"/>
</dbReference>
<evidence type="ECO:0000259" key="14">
    <source>
        <dbReference type="PROSITE" id="PS50885"/>
    </source>
</evidence>
<dbReference type="InterPro" id="IPR050428">
    <property type="entry name" value="TCS_sensor_his_kinase"/>
</dbReference>
<dbReference type="PANTHER" id="PTHR45436">
    <property type="entry name" value="SENSOR HISTIDINE KINASE YKOH"/>
    <property type="match status" value="1"/>
</dbReference>
<evidence type="ECO:0000256" key="4">
    <source>
        <dbReference type="ARBA" id="ARBA00022553"/>
    </source>
</evidence>
<dbReference type="InterPro" id="IPR003594">
    <property type="entry name" value="HATPase_dom"/>
</dbReference>
<evidence type="ECO:0000256" key="10">
    <source>
        <dbReference type="ARBA" id="ARBA00023136"/>
    </source>
</evidence>
<evidence type="ECO:0000256" key="2">
    <source>
        <dbReference type="ARBA" id="ARBA00004370"/>
    </source>
</evidence>
<evidence type="ECO:0000256" key="5">
    <source>
        <dbReference type="ARBA" id="ARBA00022679"/>
    </source>
</evidence>
<evidence type="ECO:0000256" key="1">
    <source>
        <dbReference type="ARBA" id="ARBA00000085"/>
    </source>
</evidence>
<sequence>MKLLTRSLRLNLVLGFALSCLVGLLVFGILAHNVALDSYRQTVHQNLVNTYAENALRYYQQNGTWEGVDPGPGEGGGQGGGQPGGGPAGGPDGQRGAEGQGGPPQGQNPQGQNPQGGQGRDDPQKGMRPAKHLGILDTQNRVVSKTEVYPMGQQLDLKDLLFTKTLLVNGKVVGTAFEDPGAGASSPNQQAMINVINQTILMAGVIGLALSILLGAAMAGQLTRPLERLTVAVRSLKFGKQQEPVKEQGTDEVAVLTRAFNQMSDQLVKAEVQRRQMIADIAHDLGTPLTVASGYVQSMQQGKLAATQERLEVVYDELLLLQNLVDDLRLLSLADAGMLTLSLDLIAPEMLLKGIQKAFAFRAEKQNIRLTVQTDADLPEIRLDFERMRQVLGNLVNNALHYTPDGGEIRLLAKRTDGGVLLQVQDTGVGIPAEKLPYIFERFYRVDETRSPENGGGSGLGLAIARSIVELHGGKISAQSVIRQGTTISILALA</sequence>
<dbReference type="SMART" id="SM00387">
    <property type="entry name" value="HATPase_c"/>
    <property type="match status" value="1"/>
</dbReference>
<keyword evidence="6 12" id="KW-0812">Transmembrane</keyword>